<organism evidence="2 3">
    <name type="scientific">Monodon monoceros</name>
    <name type="common">Narwhal</name>
    <name type="synonym">Ceratodon monodon</name>
    <dbReference type="NCBI Taxonomy" id="40151"/>
    <lineage>
        <taxon>Eukaryota</taxon>
        <taxon>Metazoa</taxon>
        <taxon>Chordata</taxon>
        <taxon>Craniata</taxon>
        <taxon>Vertebrata</taxon>
        <taxon>Euteleostomi</taxon>
        <taxon>Mammalia</taxon>
        <taxon>Eutheria</taxon>
        <taxon>Laurasiatheria</taxon>
        <taxon>Artiodactyla</taxon>
        <taxon>Whippomorpha</taxon>
        <taxon>Cetacea</taxon>
        <taxon>Odontoceti</taxon>
        <taxon>Monodontidae</taxon>
        <taxon>Monodon</taxon>
    </lineage>
</organism>
<dbReference type="Proteomes" id="UP000308365">
    <property type="component" value="Unassembled WGS sequence"/>
</dbReference>
<reference evidence="3" key="1">
    <citation type="journal article" date="2019" name="IScience">
        <title>Narwhal Genome Reveals Long-Term Low Genetic Diversity despite Current Large Abundance Size.</title>
        <authorList>
            <person name="Westbury M.V."/>
            <person name="Petersen B."/>
            <person name="Garde E."/>
            <person name="Heide-Jorgensen M.P."/>
            <person name="Lorenzen E.D."/>
        </authorList>
    </citation>
    <scope>NUCLEOTIDE SEQUENCE [LARGE SCALE GENOMIC DNA]</scope>
</reference>
<evidence type="ECO:0000313" key="3">
    <source>
        <dbReference type="Proteomes" id="UP000308365"/>
    </source>
</evidence>
<evidence type="ECO:0000256" key="1">
    <source>
        <dbReference type="SAM" id="MobiDB-lite"/>
    </source>
</evidence>
<feature type="region of interest" description="Disordered" evidence="1">
    <location>
        <begin position="23"/>
        <end position="44"/>
    </location>
</feature>
<gene>
    <name evidence="2" type="ORF">EI555_014998</name>
</gene>
<accession>A0A4U1FT86</accession>
<dbReference type="EMBL" id="RWIC01000005">
    <property type="protein sequence ID" value="TKC53542.1"/>
    <property type="molecule type" value="Genomic_DNA"/>
</dbReference>
<name>A0A4U1FT86_MONMO</name>
<protein>
    <submittedName>
        <fullName evidence="2">Uncharacterized protein</fullName>
    </submittedName>
</protein>
<proteinExistence type="predicted"/>
<comment type="caution">
    <text evidence="2">The sequence shown here is derived from an EMBL/GenBank/DDBJ whole genome shotgun (WGS) entry which is preliminary data.</text>
</comment>
<sequence>MLVPAPCSSTAWPLRAAHLGPPGGKLRLQGGSASPRGSRAPPVSARAVVNKVLARRKRKRRVSMAAAATAVAGPVFWRRLLGLLPGRPGLAALLGRLRSGRPGAEGGEPGLRPPSSYGGAKGLCVRTRGGGMSSCVALGP</sequence>
<feature type="region of interest" description="Disordered" evidence="1">
    <location>
        <begin position="100"/>
        <end position="119"/>
    </location>
</feature>
<evidence type="ECO:0000313" key="2">
    <source>
        <dbReference type="EMBL" id="TKC53542.1"/>
    </source>
</evidence>
<feature type="non-terminal residue" evidence="2">
    <location>
        <position position="140"/>
    </location>
</feature>
<dbReference type="AlphaFoldDB" id="A0A4U1FT86"/>